<dbReference type="GO" id="GO:0004815">
    <property type="term" value="F:aspartate-tRNA ligase activity"/>
    <property type="evidence" value="ECO:0007669"/>
    <property type="project" value="UniProtKB-UniRule"/>
</dbReference>
<keyword evidence="5 7" id="KW-0648">Protein biosynthesis</keyword>
<keyword evidence="4 7" id="KW-0067">ATP-binding</keyword>
<accession>A0A5C5UEW1</accession>
<feature type="domain" description="Aminoacyl-transfer RNA synthetases class-II family profile" evidence="9">
    <location>
        <begin position="142"/>
        <end position="568"/>
    </location>
</feature>
<dbReference type="InterPro" id="IPR006195">
    <property type="entry name" value="aa-tRNA-synth_II"/>
</dbReference>
<evidence type="ECO:0000313" key="11">
    <source>
        <dbReference type="Proteomes" id="UP000320791"/>
    </source>
</evidence>
<comment type="function">
    <text evidence="7">Aspartyl-tRNA synthetase with relaxed tRNA specificity since it is able to aspartylate not only its cognate tRNA(Asp) but also tRNA(Asn). Reaction proceeds in two steps: L-aspartate is first activated by ATP to form Asp-AMP and then transferred to the acceptor end of tRNA(Asp/Asn).</text>
</comment>
<feature type="binding site" evidence="7">
    <location>
        <position position="494"/>
    </location>
    <ligand>
        <name>L-aspartate</name>
        <dbReference type="ChEBI" id="CHEBI:29991"/>
    </ligand>
</feature>
<feature type="site" description="Important for tRNA non-discrimination" evidence="7">
    <location>
        <position position="31"/>
    </location>
</feature>
<dbReference type="CDD" id="cd00777">
    <property type="entry name" value="AspRS_core"/>
    <property type="match status" value="1"/>
</dbReference>
<evidence type="ECO:0000256" key="6">
    <source>
        <dbReference type="ARBA" id="ARBA00023146"/>
    </source>
</evidence>
<dbReference type="SUPFAM" id="SSF55261">
    <property type="entry name" value="GAD domain-like"/>
    <property type="match status" value="1"/>
</dbReference>
<comment type="similarity">
    <text evidence="1 7">Belongs to the class-II aminoacyl-tRNA synthetase family. Type 1 subfamily.</text>
</comment>
<dbReference type="InterPro" id="IPR029351">
    <property type="entry name" value="GAD_dom"/>
</dbReference>
<proteinExistence type="inferred from homology"/>
<dbReference type="GO" id="GO:0003676">
    <property type="term" value="F:nucleic acid binding"/>
    <property type="evidence" value="ECO:0007669"/>
    <property type="project" value="InterPro"/>
</dbReference>
<comment type="catalytic activity">
    <reaction evidence="7">
        <text>tRNA(Asx) + L-aspartate + ATP = L-aspartyl-tRNA(Asx) + AMP + diphosphate</text>
        <dbReference type="Rhea" id="RHEA:18349"/>
        <dbReference type="Rhea" id="RHEA-COMP:9710"/>
        <dbReference type="Rhea" id="RHEA-COMP:9711"/>
        <dbReference type="ChEBI" id="CHEBI:29991"/>
        <dbReference type="ChEBI" id="CHEBI:30616"/>
        <dbReference type="ChEBI" id="CHEBI:33019"/>
        <dbReference type="ChEBI" id="CHEBI:78442"/>
        <dbReference type="ChEBI" id="CHEBI:78516"/>
        <dbReference type="ChEBI" id="CHEBI:456215"/>
        <dbReference type="EC" id="6.1.1.23"/>
    </reaction>
</comment>
<dbReference type="NCBIfam" id="NF001750">
    <property type="entry name" value="PRK00476.1"/>
    <property type="match status" value="1"/>
</dbReference>
<dbReference type="Pfam" id="PF01336">
    <property type="entry name" value="tRNA_anti-codon"/>
    <property type="match status" value="1"/>
</dbReference>
<evidence type="ECO:0000259" key="9">
    <source>
        <dbReference type="PROSITE" id="PS50862"/>
    </source>
</evidence>
<dbReference type="GO" id="GO:0005524">
    <property type="term" value="F:ATP binding"/>
    <property type="evidence" value="ECO:0007669"/>
    <property type="project" value="UniProtKB-UniRule"/>
</dbReference>
<reference evidence="10 11" key="1">
    <citation type="submission" date="2019-08" db="EMBL/GenBank/DDBJ databases">
        <authorList>
            <person name="Lei W."/>
        </authorList>
    </citation>
    <scope>NUCLEOTIDE SEQUENCE [LARGE SCALE GENOMIC DNA]</scope>
    <source>
        <strain evidence="10 11">CCUG 58627</strain>
    </source>
</reference>
<organism evidence="10 11">
    <name type="scientific">Corynebacterium canis</name>
    <dbReference type="NCBI Taxonomy" id="679663"/>
    <lineage>
        <taxon>Bacteria</taxon>
        <taxon>Bacillati</taxon>
        <taxon>Actinomycetota</taxon>
        <taxon>Actinomycetes</taxon>
        <taxon>Mycobacteriales</taxon>
        <taxon>Corynebacteriaceae</taxon>
        <taxon>Corynebacterium</taxon>
    </lineage>
</organism>
<dbReference type="Gene3D" id="3.30.930.10">
    <property type="entry name" value="Bira Bifunctional Protein, Domain 2"/>
    <property type="match status" value="1"/>
</dbReference>
<dbReference type="Gene3D" id="3.30.1360.30">
    <property type="entry name" value="GAD-like domain"/>
    <property type="match status" value="1"/>
</dbReference>
<dbReference type="EC" id="6.1.1.23" evidence="7"/>
<dbReference type="RefSeq" id="WP_146324858.1">
    <property type="nucleotide sequence ID" value="NZ_BAABLR010000026.1"/>
</dbReference>
<keyword evidence="11" id="KW-1185">Reference proteome</keyword>
<gene>
    <name evidence="7 10" type="primary">aspS</name>
    <name evidence="10" type="ORF">FRX94_09215</name>
</gene>
<evidence type="ECO:0000256" key="4">
    <source>
        <dbReference type="ARBA" id="ARBA00022840"/>
    </source>
</evidence>
<dbReference type="InterPro" id="IPR047089">
    <property type="entry name" value="Asp-tRNA-ligase_1_N"/>
</dbReference>
<dbReference type="InterPro" id="IPR004365">
    <property type="entry name" value="NA-bd_OB_tRNA"/>
</dbReference>
<keyword evidence="6 7" id="KW-0030">Aminoacyl-tRNA synthetase</keyword>
<feature type="compositionally biased region" description="Basic and acidic residues" evidence="8">
    <location>
        <begin position="579"/>
        <end position="597"/>
    </location>
</feature>
<dbReference type="NCBIfam" id="TIGR00459">
    <property type="entry name" value="aspS_bact"/>
    <property type="match status" value="1"/>
</dbReference>
<keyword evidence="3 7" id="KW-0547">Nucleotide-binding</keyword>
<evidence type="ECO:0000256" key="1">
    <source>
        <dbReference type="ARBA" id="ARBA00006303"/>
    </source>
</evidence>
<dbReference type="Proteomes" id="UP000320791">
    <property type="component" value="Unassembled WGS sequence"/>
</dbReference>
<feature type="binding site" evidence="7">
    <location>
        <position position="453"/>
    </location>
    <ligand>
        <name>L-aspartate</name>
        <dbReference type="ChEBI" id="CHEBI:29991"/>
    </ligand>
</feature>
<evidence type="ECO:0000256" key="7">
    <source>
        <dbReference type="HAMAP-Rule" id="MF_00044"/>
    </source>
</evidence>
<comment type="subunit">
    <text evidence="7">Homodimer.</text>
</comment>
<dbReference type="EMBL" id="VOHM01000020">
    <property type="protein sequence ID" value="TWT24042.1"/>
    <property type="molecule type" value="Genomic_DNA"/>
</dbReference>
<dbReference type="Gene3D" id="2.40.50.140">
    <property type="entry name" value="Nucleic acid-binding proteins"/>
    <property type="match status" value="1"/>
</dbReference>
<evidence type="ECO:0000313" key="10">
    <source>
        <dbReference type="EMBL" id="TWT24042.1"/>
    </source>
</evidence>
<comment type="subcellular location">
    <subcellularLocation>
        <location evidence="7">Cytoplasm</location>
    </subcellularLocation>
</comment>
<dbReference type="HAMAP" id="MF_00044">
    <property type="entry name" value="Asp_tRNA_synth_type1"/>
    <property type="match status" value="1"/>
</dbReference>
<dbReference type="PANTHER" id="PTHR22594:SF5">
    <property type="entry name" value="ASPARTATE--TRNA LIGASE, MITOCHONDRIAL"/>
    <property type="match status" value="1"/>
</dbReference>
<dbReference type="CDD" id="cd04317">
    <property type="entry name" value="EcAspRS_like_N"/>
    <property type="match status" value="1"/>
</dbReference>
<dbReference type="GO" id="GO:0005737">
    <property type="term" value="C:cytoplasm"/>
    <property type="evidence" value="ECO:0007669"/>
    <property type="project" value="UniProtKB-SubCell"/>
</dbReference>
<evidence type="ECO:0000256" key="3">
    <source>
        <dbReference type="ARBA" id="ARBA00022741"/>
    </source>
</evidence>
<name>A0A5C5UEW1_9CORY</name>
<feature type="binding site" evidence="7">
    <location>
        <begin position="221"/>
        <end position="223"/>
    </location>
    <ligand>
        <name>ATP</name>
        <dbReference type="ChEBI" id="CHEBI:30616"/>
    </ligand>
</feature>
<dbReference type="PRINTS" id="PR01042">
    <property type="entry name" value="TRNASYNTHASP"/>
</dbReference>
<evidence type="ECO:0000256" key="5">
    <source>
        <dbReference type="ARBA" id="ARBA00022917"/>
    </source>
</evidence>
<evidence type="ECO:0000256" key="2">
    <source>
        <dbReference type="ARBA" id="ARBA00022598"/>
    </source>
</evidence>
<dbReference type="InterPro" id="IPR002312">
    <property type="entry name" value="Asp/Asn-tRNA-synth_IIb"/>
</dbReference>
<dbReference type="InterPro" id="IPR004364">
    <property type="entry name" value="Aa-tRNA-synt_II"/>
</dbReference>
<dbReference type="GO" id="GO:0050560">
    <property type="term" value="F:aspartate-tRNA(Asn) ligase activity"/>
    <property type="evidence" value="ECO:0007669"/>
    <property type="project" value="UniProtKB-EC"/>
</dbReference>
<feature type="binding site" evidence="7">
    <location>
        <position position="175"/>
    </location>
    <ligand>
        <name>L-aspartate</name>
        <dbReference type="ChEBI" id="CHEBI:29991"/>
    </ligand>
</feature>
<feature type="region of interest" description="Aspartate" evidence="7">
    <location>
        <begin position="199"/>
        <end position="202"/>
    </location>
</feature>
<dbReference type="Pfam" id="PF02938">
    <property type="entry name" value="GAD"/>
    <property type="match status" value="1"/>
</dbReference>
<feature type="region of interest" description="Disordered" evidence="8">
    <location>
        <begin position="564"/>
        <end position="597"/>
    </location>
</feature>
<keyword evidence="7" id="KW-0963">Cytoplasm</keyword>
<dbReference type="OrthoDB" id="9802326at2"/>
<keyword evidence="2 7" id="KW-0436">Ligase</keyword>
<feature type="binding site" evidence="7">
    <location>
        <position position="230"/>
    </location>
    <ligand>
        <name>ATP</name>
        <dbReference type="ChEBI" id="CHEBI:30616"/>
    </ligand>
</feature>
<feature type="binding site" evidence="7">
    <location>
        <position position="221"/>
    </location>
    <ligand>
        <name>L-aspartate</name>
        <dbReference type="ChEBI" id="CHEBI:29991"/>
    </ligand>
</feature>
<protein>
    <recommendedName>
        <fullName evidence="7">Aspartate--tRNA(Asp/Asn) ligase</fullName>
        <ecNumber evidence="7">6.1.1.23</ecNumber>
    </recommendedName>
    <alternativeName>
        <fullName evidence="7">Aspartyl-tRNA synthetase</fullName>
        <shortName evidence="7">AspRS</shortName>
    </alternativeName>
    <alternativeName>
        <fullName evidence="7">Non-discriminating aspartyl-tRNA synthetase</fullName>
        <shortName evidence="7">ND-AspRS</shortName>
    </alternativeName>
</protein>
<comment type="caution">
    <text evidence="10">The sequence shown here is derived from an EMBL/GenBank/DDBJ whole genome shotgun (WGS) entry which is preliminary data.</text>
</comment>
<sequence>MLRTHLAGDLRAETAGETVTLTGWVSRRRDHGGVIFIDLRDRSGIAQVVFRNNEVAERAHHLRSEFCIRVTGVVEIRPEGSENPNLASGAVEVNVAALEVLNESAPLPFQIDDAAAGGEVGEETRLKYRYLDLRRTAQGNALRLRSAVNRAARQVLDSHDFIEIETPTLTRSTPEGARDFLVPARLKPGTFYALPQSPQLFKQLLMVGGMERYYQIARCYRDEDFRADRQPEFTQLDIEMSFVDQDDVIALAEEILVALWKLIGFDISTPIPRMTYNEAMRLYGSDKPDLRFDIQITECTEFFANTSFRVFQNEYVGAVVMEGGASQPRRQLDAWQEWAKQRGAKGLAYILVGEDGELSGPVAKNITESERAGIAAHVGAKPGDCIFFAAGETKSARALLGAARGEIAAKLGLIKDGDWAFTWIVDAPLFEPSADAKASGDVALGHSAWTAVHHAFTSPKPECLDTFDQDPGGALAYAYDIVCNGNEIGGGSIRIHRRDVQERVFKVMGITEQEAQDKFGFLLDAFAFGAPPHGGIAFGWDRIVSLLGGFDSIRDVIAFPKSGGGVDPLTDAPAAITPEQRKETGIDAKPAKKKAES</sequence>
<dbReference type="GO" id="GO:0006422">
    <property type="term" value="P:aspartyl-tRNA aminoacylation"/>
    <property type="evidence" value="ECO:0007669"/>
    <property type="project" value="UniProtKB-UniRule"/>
</dbReference>
<dbReference type="InterPro" id="IPR047090">
    <property type="entry name" value="AspRS_core"/>
</dbReference>
<dbReference type="AlphaFoldDB" id="A0A5C5UEW1"/>
<dbReference type="PANTHER" id="PTHR22594">
    <property type="entry name" value="ASPARTYL/LYSYL-TRNA SYNTHETASE"/>
    <property type="match status" value="1"/>
</dbReference>
<dbReference type="PROSITE" id="PS50862">
    <property type="entry name" value="AA_TRNA_LIGASE_II"/>
    <property type="match status" value="1"/>
</dbReference>
<dbReference type="SUPFAM" id="SSF50249">
    <property type="entry name" value="Nucleic acid-binding proteins"/>
    <property type="match status" value="1"/>
</dbReference>
<evidence type="ECO:0000256" key="8">
    <source>
        <dbReference type="SAM" id="MobiDB-lite"/>
    </source>
</evidence>
<dbReference type="Pfam" id="PF00152">
    <property type="entry name" value="tRNA-synt_2"/>
    <property type="match status" value="1"/>
</dbReference>
<dbReference type="InterPro" id="IPR004115">
    <property type="entry name" value="GAD-like_sf"/>
</dbReference>
<feature type="binding site" evidence="7">
    <location>
        <begin position="539"/>
        <end position="542"/>
    </location>
    <ligand>
        <name>ATP</name>
        <dbReference type="ChEBI" id="CHEBI:30616"/>
    </ligand>
</feature>
<feature type="site" description="Important for tRNA non-discrimination" evidence="7">
    <location>
        <position position="80"/>
    </location>
</feature>
<dbReference type="SUPFAM" id="SSF55681">
    <property type="entry name" value="Class II aaRS and biotin synthetases"/>
    <property type="match status" value="1"/>
</dbReference>
<dbReference type="InterPro" id="IPR045864">
    <property type="entry name" value="aa-tRNA-synth_II/BPL/LPL"/>
</dbReference>
<dbReference type="InterPro" id="IPR004524">
    <property type="entry name" value="Asp-tRNA-ligase_1"/>
</dbReference>
<dbReference type="InterPro" id="IPR012340">
    <property type="entry name" value="NA-bd_OB-fold"/>
</dbReference>
<feature type="binding site" evidence="7">
    <location>
        <position position="487"/>
    </location>
    <ligand>
        <name>ATP</name>
        <dbReference type="ChEBI" id="CHEBI:30616"/>
    </ligand>
</feature>